<protein>
    <recommendedName>
        <fullName evidence="4">DUF4430 domain-containing protein</fullName>
    </recommendedName>
</protein>
<reference evidence="2" key="1">
    <citation type="submission" date="2021-04" db="EMBL/GenBank/DDBJ databases">
        <authorList>
            <consortium name="Molecular Ecology Group"/>
        </authorList>
    </citation>
    <scope>NUCLEOTIDE SEQUENCE</scope>
</reference>
<keyword evidence="3" id="KW-1185">Reference proteome</keyword>
<dbReference type="InterPro" id="IPR051588">
    <property type="entry name" value="Cobalamin_Transport"/>
</dbReference>
<proteinExistence type="predicted"/>
<dbReference type="Proteomes" id="UP000678393">
    <property type="component" value="Unassembled WGS sequence"/>
</dbReference>
<comment type="caution">
    <text evidence="2">The sequence shown here is derived from an EMBL/GenBank/DDBJ whole genome shotgun (WGS) entry which is preliminary data.</text>
</comment>
<evidence type="ECO:0000256" key="1">
    <source>
        <dbReference type="SAM" id="SignalP"/>
    </source>
</evidence>
<feature type="signal peptide" evidence="1">
    <location>
        <begin position="1"/>
        <end position="27"/>
    </location>
</feature>
<dbReference type="Gene3D" id="2.170.130.30">
    <property type="match status" value="1"/>
</dbReference>
<dbReference type="PANTHER" id="PTHR10559">
    <property type="entry name" value="TRANSCOBALAMIN-1/GASTRIC INTRINSIC FACTOR"/>
    <property type="match status" value="1"/>
</dbReference>
<accession>A0A8S3YES6</accession>
<dbReference type="EMBL" id="CAJHNH020000137">
    <property type="protein sequence ID" value="CAG5115607.1"/>
    <property type="molecule type" value="Genomic_DNA"/>
</dbReference>
<dbReference type="AlphaFoldDB" id="A0A8S3YES6"/>
<sequence>MAGNRIPMVRVSVLLVFLAMYLSTGASKRTLATNPNQCALELPHCKTYGKHINVKIIARNDLVEPNFEEEVTISSQPQSPLIYFLEQAAELNGAFNFSATYYPTLGYFIDTINGVRGFKENKTFWHIISVDRLGSLECGSSSFIPINNDIILFNFTTWAQAGFDY</sequence>
<evidence type="ECO:0008006" key="4">
    <source>
        <dbReference type="Google" id="ProtNLM"/>
    </source>
</evidence>
<dbReference type="OrthoDB" id="6084164at2759"/>
<evidence type="ECO:0000313" key="3">
    <source>
        <dbReference type="Proteomes" id="UP000678393"/>
    </source>
</evidence>
<evidence type="ECO:0000313" key="2">
    <source>
        <dbReference type="EMBL" id="CAG5115607.1"/>
    </source>
</evidence>
<keyword evidence="1" id="KW-0732">Signal</keyword>
<feature type="chain" id="PRO_5035794851" description="DUF4430 domain-containing protein" evidence="1">
    <location>
        <begin position="28"/>
        <end position="165"/>
    </location>
</feature>
<organism evidence="2 3">
    <name type="scientific">Candidula unifasciata</name>
    <dbReference type="NCBI Taxonomy" id="100452"/>
    <lineage>
        <taxon>Eukaryota</taxon>
        <taxon>Metazoa</taxon>
        <taxon>Spiralia</taxon>
        <taxon>Lophotrochozoa</taxon>
        <taxon>Mollusca</taxon>
        <taxon>Gastropoda</taxon>
        <taxon>Heterobranchia</taxon>
        <taxon>Euthyneura</taxon>
        <taxon>Panpulmonata</taxon>
        <taxon>Eupulmonata</taxon>
        <taxon>Stylommatophora</taxon>
        <taxon>Helicina</taxon>
        <taxon>Helicoidea</taxon>
        <taxon>Geomitridae</taxon>
        <taxon>Candidula</taxon>
    </lineage>
</organism>
<name>A0A8S3YES6_9EUPU</name>
<dbReference type="PANTHER" id="PTHR10559:SF18">
    <property type="entry name" value="TRANSCOBALAMIN II"/>
    <property type="match status" value="1"/>
</dbReference>
<gene>
    <name evidence="2" type="ORF">CUNI_LOCUS1165</name>
</gene>